<comment type="similarity">
    <text evidence="1">Belongs to the bacterial solute-binding protein 3 family.</text>
</comment>
<keyword evidence="3 4" id="KW-0732">Signal</keyword>
<dbReference type="Gene3D" id="3.40.190.10">
    <property type="entry name" value="Periplasmic binding protein-like II"/>
    <property type="match status" value="2"/>
</dbReference>
<feature type="signal peptide" evidence="4">
    <location>
        <begin position="1"/>
        <end position="26"/>
    </location>
</feature>
<evidence type="ECO:0000256" key="3">
    <source>
        <dbReference type="ARBA" id="ARBA00022729"/>
    </source>
</evidence>
<dbReference type="SMART" id="SM00062">
    <property type="entry name" value="PBPb"/>
    <property type="match status" value="1"/>
</dbReference>
<organism evidence="6 7">
    <name type="scientific">Calidifontibacter indicus</name>
    <dbReference type="NCBI Taxonomy" id="419650"/>
    <lineage>
        <taxon>Bacteria</taxon>
        <taxon>Bacillati</taxon>
        <taxon>Actinomycetota</taxon>
        <taxon>Actinomycetes</taxon>
        <taxon>Micrococcales</taxon>
        <taxon>Dermacoccaceae</taxon>
        <taxon>Calidifontibacter</taxon>
    </lineage>
</organism>
<dbReference type="GO" id="GO:0006865">
    <property type="term" value="P:amino acid transport"/>
    <property type="evidence" value="ECO:0007669"/>
    <property type="project" value="TreeGrafter"/>
</dbReference>
<evidence type="ECO:0000256" key="1">
    <source>
        <dbReference type="ARBA" id="ARBA00010333"/>
    </source>
</evidence>
<dbReference type="PROSITE" id="PS51257">
    <property type="entry name" value="PROKAR_LIPOPROTEIN"/>
    <property type="match status" value="1"/>
</dbReference>
<dbReference type="GO" id="GO:0030288">
    <property type="term" value="C:outer membrane-bounded periplasmic space"/>
    <property type="evidence" value="ECO:0007669"/>
    <property type="project" value="TreeGrafter"/>
</dbReference>
<dbReference type="InterPro" id="IPR051455">
    <property type="entry name" value="Bact_solute-bind_prot3"/>
</dbReference>
<feature type="domain" description="Solute-binding protein family 3/N-terminal" evidence="5">
    <location>
        <begin position="47"/>
        <end position="272"/>
    </location>
</feature>
<gene>
    <name evidence="6" type="ORF">DFJ65_1250</name>
</gene>
<dbReference type="Pfam" id="PF00497">
    <property type="entry name" value="SBP_bac_3"/>
    <property type="match status" value="1"/>
</dbReference>
<dbReference type="PANTHER" id="PTHR30085">
    <property type="entry name" value="AMINO ACID ABC TRANSPORTER PERMEASE"/>
    <property type="match status" value="1"/>
</dbReference>
<dbReference type="InterPro" id="IPR001638">
    <property type="entry name" value="Solute-binding_3/MltF_N"/>
</dbReference>
<dbReference type="GO" id="GO:0005576">
    <property type="term" value="C:extracellular region"/>
    <property type="evidence" value="ECO:0007669"/>
    <property type="project" value="TreeGrafter"/>
</dbReference>
<evidence type="ECO:0000259" key="5">
    <source>
        <dbReference type="SMART" id="SM00062"/>
    </source>
</evidence>
<dbReference type="RefSeq" id="WP_115924140.1">
    <property type="nucleotide sequence ID" value="NZ_QTUA01000001.1"/>
</dbReference>
<feature type="chain" id="PRO_5038989252" evidence="4">
    <location>
        <begin position="27"/>
        <end position="283"/>
    </location>
</feature>
<dbReference type="SUPFAM" id="SSF53850">
    <property type="entry name" value="Periplasmic binding protein-like II"/>
    <property type="match status" value="1"/>
</dbReference>
<keyword evidence="2" id="KW-0813">Transport</keyword>
<name>A0A3D9ULD0_9MICO</name>
<dbReference type="OrthoDB" id="9807888at2"/>
<evidence type="ECO:0000256" key="2">
    <source>
        <dbReference type="ARBA" id="ARBA00022448"/>
    </source>
</evidence>
<dbReference type="Proteomes" id="UP000256253">
    <property type="component" value="Unassembled WGS sequence"/>
</dbReference>
<dbReference type="PANTHER" id="PTHR30085:SF6">
    <property type="entry name" value="ABC TRANSPORTER GLUTAMINE-BINDING PROTEIN GLNH"/>
    <property type="match status" value="1"/>
</dbReference>
<reference evidence="6 7" key="1">
    <citation type="submission" date="2018-08" db="EMBL/GenBank/DDBJ databases">
        <title>Sequencing the genomes of 1000 actinobacteria strains.</title>
        <authorList>
            <person name="Klenk H.-P."/>
        </authorList>
    </citation>
    <scope>NUCLEOTIDE SEQUENCE [LARGE SCALE GENOMIC DNA]</scope>
    <source>
        <strain evidence="6 7">DSM 22967</strain>
    </source>
</reference>
<accession>A0A3D9ULD0</accession>
<dbReference type="AlphaFoldDB" id="A0A3D9ULD0"/>
<dbReference type="CDD" id="cd13690">
    <property type="entry name" value="PBP2_GluB"/>
    <property type="match status" value="1"/>
</dbReference>
<sequence length="283" mass="29695">MTALPIRRRRLLAASALAVAVGLAGCASSEQSSEKSPTANSASGTAKLTIGIAGDEPGLSLASGSSYVGFDIDVANYVAGKLQVPTANITWKVIDQAQRVEALTNGSVDLVVSTFSITTERQKVVDFAGPYFVAHQTLLTRRNDDTITGATTLDGKVLCSAAGTTSGDYIKSHYAGKITLREVPTWSECVRNLHDGTVDAVSTDDVLLAGFASQSKYKGVLKLTGSGLTDERYGVGIKKGDSAMVTKVNAALKEFISSGEWKKSLEKWVTPSGYKIPSPPSVG</sequence>
<evidence type="ECO:0000256" key="4">
    <source>
        <dbReference type="SAM" id="SignalP"/>
    </source>
</evidence>
<keyword evidence="7" id="KW-1185">Reference proteome</keyword>
<comment type="caution">
    <text evidence="6">The sequence shown here is derived from an EMBL/GenBank/DDBJ whole genome shotgun (WGS) entry which is preliminary data.</text>
</comment>
<evidence type="ECO:0000313" key="7">
    <source>
        <dbReference type="Proteomes" id="UP000256253"/>
    </source>
</evidence>
<evidence type="ECO:0000313" key="6">
    <source>
        <dbReference type="EMBL" id="REF30252.1"/>
    </source>
</evidence>
<proteinExistence type="inferred from homology"/>
<protein>
    <submittedName>
        <fullName evidence="6">Glutamate transport system substrate-binding protein</fullName>
    </submittedName>
</protein>
<dbReference type="EMBL" id="QTUA01000001">
    <property type="protein sequence ID" value="REF30252.1"/>
    <property type="molecule type" value="Genomic_DNA"/>
</dbReference>